<evidence type="ECO:0000256" key="1">
    <source>
        <dbReference type="ARBA" id="ARBA00004141"/>
    </source>
</evidence>
<sequence>MAYGFVGIIHIAAIIFAIVELGLTAYCVHVWDHSYWTDSAPSILKYLLFTAVWSFFVLLYIGVTPLYFTRFFHRLASLALEWITMIFWFAGSVALAVDVGGPVHCGGNHYCGAIRAAIAFGFLMWLMFLLLVIVDTFESLRSRRGHTATTTKPGVTAV</sequence>
<evidence type="ECO:0000313" key="7">
    <source>
        <dbReference type="EMBL" id="CAK7262703.1"/>
    </source>
</evidence>
<keyword evidence="8" id="KW-1185">Reference proteome</keyword>
<protein>
    <recommendedName>
        <fullName evidence="6">MARVEL domain-containing protein</fullName>
    </recommendedName>
</protein>
<keyword evidence="4 5" id="KW-0472">Membrane</keyword>
<organism evidence="7 8">
    <name type="scientific">Sporothrix epigloea</name>
    <dbReference type="NCBI Taxonomy" id="1892477"/>
    <lineage>
        <taxon>Eukaryota</taxon>
        <taxon>Fungi</taxon>
        <taxon>Dikarya</taxon>
        <taxon>Ascomycota</taxon>
        <taxon>Pezizomycotina</taxon>
        <taxon>Sordariomycetes</taxon>
        <taxon>Sordariomycetidae</taxon>
        <taxon>Ophiostomatales</taxon>
        <taxon>Ophiostomataceae</taxon>
        <taxon>Sporothrix</taxon>
    </lineage>
</organism>
<dbReference type="PANTHER" id="PTHR37451:SF1">
    <property type="entry name" value="MARVEL DOMAIN-CONTAINING PROTEIN"/>
    <property type="match status" value="1"/>
</dbReference>
<feature type="transmembrane region" description="Helical" evidence="5">
    <location>
        <begin position="75"/>
        <end position="97"/>
    </location>
</feature>
<proteinExistence type="predicted"/>
<feature type="transmembrane region" description="Helical" evidence="5">
    <location>
        <begin position="7"/>
        <end position="31"/>
    </location>
</feature>
<dbReference type="InterPro" id="IPR008253">
    <property type="entry name" value="Marvel"/>
</dbReference>
<feature type="domain" description="MARVEL" evidence="6">
    <location>
        <begin position="6"/>
        <end position="133"/>
    </location>
</feature>
<comment type="subcellular location">
    <subcellularLocation>
        <location evidence="1">Membrane</location>
        <topology evidence="1">Multi-pass membrane protein</topology>
    </subcellularLocation>
</comment>
<dbReference type="EMBL" id="CAWUOM010000002">
    <property type="protein sequence ID" value="CAK7262703.1"/>
    <property type="molecule type" value="Genomic_DNA"/>
</dbReference>
<feature type="transmembrane region" description="Helical" evidence="5">
    <location>
        <begin position="43"/>
        <end position="63"/>
    </location>
</feature>
<evidence type="ECO:0000256" key="3">
    <source>
        <dbReference type="ARBA" id="ARBA00022989"/>
    </source>
</evidence>
<dbReference type="Pfam" id="PF01284">
    <property type="entry name" value="MARVEL"/>
    <property type="match status" value="1"/>
</dbReference>
<accession>A0ABP0D3A9</accession>
<feature type="transmembrane region" description="Helical" evidence="5">
    <location>
        <begin position="112"/>
        <end position="134"/>
    </location>
</feature>
<evidence type="ECO:0000256" key="4">
    <source>
        <dbReference type="ARBA" id="ARBA00023136"/>
    </source>
</evidence>
<dbReference type="Proteomes" id="UP001642501">
    <property type="component" value="Unassembled WGS sequence"/>
</dbReference>
<evidence type="ECO:0000256" key="2">
    <source>
        <dbReference type="ARBA" id="ARBA00022692"/>
    </source>
</evidence>
<dbReference type="PANTHER" id="PTHR37451">
    <property type="entry name" value="MARVEL DOMAIN"/>
    <property type="match status" value="1"/>
</dbReference>
<evidence type="ECO:0000313" key="8">
    <source>
        <dbReference type="Proteomes" id="UP001642501"/>
    </source>
</evidence>
<comment type="caution">
    <text evidence="7">The sequence shown here is derived from an EMBL/GenBank/DDBJ whole genome shotgun (WGS) entry which is preliminary data.</text>
</comment>
<keyword evidence="3 5" id="KW-1133">Transmembrane helix</keyword>
<gene>
    <name evidence="7" type="ORF">SEPCBS57363_000178</name>
</gene>
<evidence type="ECO:0000259" key="6">
    <source>
        <dbReference type="Pfam" id="PF01284"/>
    </source>
</evidence>
<keyword evidence="2 5" id="KW-0812">Transmembrane</keyword>
<evidence type="ECO:0000256" key="5">
    <source>
        <dbReference type="SAM" id="Phobius"/>
    </source>
</evidence>
<name>A0ABP0D3A9_9PEZI</name>
<reference evidence="7 8" key="1">
    <citation type="submission" date="2024-01" db="EMBL/GenBank/DDBJ databases">
        <authorList>
            <person name="Allen C."/>
            <person name="Tagirdzhanova G."/>
        </authorList>
    </citation>
    <scope>NUCLEOTIDE SEQUENCE [LARGE SCALE GENOMIC DNA]</scope>
    <source>
        <strain evidence="7 8">CBS 573.63</strain>
    </source>
</reference>